<feature type="region of interest" description="Disordered" evidence="1">
    <location>
        <begin position="543"/>
        <end position="566"/>
    </location>
</feature>
<feature type="region of interest" description="Disordered" evidence="1">
    <location>
        <begin position="422"/>
        <end position="494"/>
    </location>
</feature>
<dbReference type="EMBL" id="ML769515">
    <property type="protein sequence ID" value="KAE9396331.1"/>
    <property type="molecule type" value="Genomic_DNA"/>
</dbReference>
<feature type="domain" description="GmrSD restriction endonucleases N-terminal" evidence="2">
    <location>
        <begin position="69"/>
        <end position="201"/>
    </location>
</feature>
<dbReference type="Pfam" id="PF03235">
    <property type="entry name" value="GmrSD_N"/>
    <property type="match status" value="1"/>
</dbReference>
<dbReference type="PANTHER" id="PTHR39639:SF1">
    <property type="entry name" value="DUF262 DOMAIN-CONTAINING PROTEIN"/>
    <property type="match status" value="1"/>
</dbReference>
<protein>
    <recommendedName>
        <fullName evidence="2">GmrSD restriction endonucleases N-terminal domain-containing protein</fullName>
    </recommendedName>
</protein>
<reference evidence="3" key="1">
    <citation type="journal article" date="2019" name="Environ. Microbiol.">
        <title>Fungal ecological strategies reflected in gene transcription - a case study of two litter decomposers.</title>
        <authorList>
            <person name="Barbi F."/>
            <person name="Kohler A."/>
            <person name="Barry K."/>
            <person name="Baskaran P."/>
            <person name="Daum C."/>
            <person name="Fauchery L."/>
            <person name="Ihrmark K."/>
            <person name="Kuo A."/>
            <person name="LaButti K."/>
            <person name="Lipzen A."/>
            <person name="Morin E."/>
            <person name="Grigoriev I.V."/>
            <person name="Henrissat B."/>
            <person name="Lindahl B."/>
            <person name="Martin F."/>
        </authorList>
    </citation>
    <scope>NUCLEOTIDE SEQUENCE</scope>
    <source>
        <strain evidence="3">JB14</strain>
    </source>
</reference>
<evidence type="ECO:0000313" key="4">
    <source>
        <dbReference type="Proteomes" id="UP000799118"/>
    </source>
</evidence>
<evidence type="ECO:0000259" key="2">
    <source>
        <dbReference type="Pfam" id="PF03235"/>
    </source>
</evidence>
<accession>A0A6A4HEQ1</accession>
<dbReference type="AlphaFoldDB" id="A0A6A4HEQ1"/>
<dbReference type="InterPro" id="IPR004919">
    <property type="entry name" value="GmrSD_N"/>
</dbReference>
<organism evidence="3 4">
    <name type="scientific">Gymnopus androsaceus JB14</name>
    <dbReference type="NCBI Taxonomy" id="1447944"/>
    <lineage>
        <taxon>Eukaryota</taxon>
        <taxon>Fungi</taxon>
        <taxon>Dikarya</taxon>
        <taxon>Basidiomycota</taxon>
        <taxon>Agaricomycotina</taxon>
        <taxon>Agaricomycetes</taxon>
        <taxon>Agaricomycetidae</taxon>
        <taxon>Agaricales</taxon>
        <taxon>Marasmiineae</taxon>
        <taxon>Omphalotaceae</taxon>
        <taxon>Gymnopus</taxon>
    </lineage>
</organism>
<feature type="compositionally biased region" description="Low complexity" evidence="1">
    <location>
        <begin position="457"/>
        <end position="479"/>
    </location>
</feature>
<dbReference type="OrthoDB" id="5419821at2759"/>
<evidence type="ECO:0000256" key="1">
    <source>
        <dbReference type="SAM" id="MobiDB-lite"/>
    </source>
</evidence>
<proteinExistence type="predicted"/>
<feature type="compositionally biased region" description="Basic and acidic residues" evidence="1">
    <location>
        <begin position="554"/>
        <end position="566"/>
    </location>
</feature>
<keyword evidence="4" id="KW-1185">Reference proteome</keyword>
<dbReference type="Proteomes" id="UP000799118">
    <property type="component" value="Unassembled WGS sequence"/>
</dbReference>
<sequence length="566" mass="63408">MQRSTVSEEVDQLSLDRAVAQSSSGSTRNRTTNAEFDIPKSLRRPRDVSYSVQSLYEEMKGEILDLEVEYQRDVVWKTEKQMMLIDSVFTNHYMPPIILSVIYDKTTGAEVKKICLDGNNGLQASSYLWMVRFLVFKHPETLKNWWYKVDESTATSRAKNIIPDRVRVTFANKQVRCVEYEELDEEDEREIFRRVQLGMALSSAEKLRVLNTQRARFINELKVLFVTENSLAAPAFRWERSRGADYRCLAQAVYVISKWGTDNGASLKSAGTLPQVEKWLEEDSEPVPADFVALIKQTFTILVELTVNPAYSGLFRCTQRSVSPVEIIGVLVLVYAHFVIAPPSKKLTLPQLSVAVANMRQQVRREHKDIRLNDRVGKTIVTFVKAYTPPPTAPAVQAPRPSVPSIAELTSNRSMDVDAFPQQSHAIPSPPWSSNPGKRKREASGIEQRSPKRLTHSPSDGSSGPSASSSSGLHSFSTSARHYADPGLSSTPSQAVTYMTRNPQMPPESPDPNLLAHRHPVHRRLFLDVTFILIVAVKIEPESPIGMSPNGVERPTDIEPHDGPAS</sequence>
<name>A0A6A4HEQ1_9AGAR</name>
<evidence type="ECO:0000313" key="3">
    <source>
        <dbReference type="EMBL" id="KAE9396331.1"/>
    </source>
</evidence>
<gene>
    <name evidence="3" type="ORF">BT96DRAFT_996824</name>
</gene>
<dbReference type="PANTHER" id="PTHR39639">
    <property type="entry name" value="CHROMOSOME 16, WHOLE GENOME SHOTGUN SEQUENCE"/>
    <property type="match status" value="1"/>
</dbReference>